<dbReference type="InterPro" id="IPR058245">
    <property type="entry name" value="NreC/VraR/RcsB-like_REC"/>
</dbReference>
<dbReference type="InterPro" id="IPR011006">
    <property type="entry name" value="CheY-like_superfamily"/>
</dbReference>
<feature type="modified residue" description="4-aspartylphosphate" evidence="3">
    <location>
        <position position="60"/>
    </location>
</feature>
<dbReference type="SMART" id="SM00421">
    <property type="entry name" value="HTH_LUXR"/>
    <property type="match status" value="1"/>
</dbReference>
<dbReference type="Proteomes" id="UP000742460">
    <property type="component" value="Unassembled WGS sequence"/>
</dbReference>
<sequence length="239" mass="25247">MGQITGQIRVLIVDDEALIRHALRTFISWEAGLEVVGDASDGIEAVAAARRLRPDVVLMDLRMPAMGGIEAIATITRDLPEVRVLAVTTFASEGLVVQALRAGASGYLVKDSEPSQVTAAIREVHEGGTSMSPHIAQDLIRQVTASPTATDPAPSASPAPLTPRERSIVELLGRGLSNAEIAAELHLAEPTVKANLGRVIAKWGVRDRIQVLVHAVSHGIIEIGAHERGGEAATAARPR</sequence>
<gene>
    <name evidence="6" type="ORF">K8V81_00905</name>
</gene>
<dbReference type="Gene3D" id="3.40.50.2300">
    <property type="match status" value="1"/>
</dbReference>
<dbReference type="Pfam" id="PF00196">
    <property type="entry name" value="GerE"/>
    <property type="match status" value="1"/>
</dbReference>
<organism evidence="6 7">
    <name type="scientific">Brachybacterium massiliense</name>
    <dbReference type="NCBI Taxonomy" id="1755098"/>
    <lineage>
        <taxon>Bacteria</taxon>
        <taxon>Bacillati</taxon>
        <taxon>Actinomycetota</taxon>
        <taxon>Actinomycetes</taxon>
        <taxon>Micrococcales</taxon>
        <taxon>Dermabacteraceae</taxon>
        <taxon>Brachybacterium</taxon>
    </lineage>
</organism>
<name>A0A921SVQ3_9MICO</name>
<dbReference type="CDD" id="cd17535">
    <property type="entry name" value="REC_NarL-like"/>
    <property type="match status" value="1"/>
</dbReference>
<dbReference type="AlphaFoldDB" id="A0A921SVQ3"/>
<dbReference type="GO" id="GO:0006355">
    <property type="term" value="P:regulation of DNA-templated transcription"/>
    <property type="evidence" value="ECO:0007669"/>
    <property type="project" value="InterPro"/>
</dbReference>
<dbReference type="InterPro" id="IPR039420">
    <property type="entry name" value="WalR-like"/>
</dbReference>
<dbReference type="PROSITE" id="PS00622">
    <property type="entry name" value="HTH_LUXR_1"/>
    <property type="match status" value="1"/>
</dbReference>
<reference evidence="6" key="2">
    <citation type="submission" date="2021-09" db="EMBL/GenBank/DDBJ databases">
        <authorList>
            <person name="Gilroy R."/>
        </authorList>
    </citation>
    <scope>NUCLEOTIDE SEQUENCE</scope>
    <source>
        <strain evidence="6">ChiGjej5B5-22894</strain>
    </source>
</reference>
<dbReference type="PRINTS" id="PR00038">
    <property type="entry name" value="HTHLUXR"/>
</dbReference>
<dbReference type="PANTHER" id="PTHR43214:SF43">
    <property type="entry name" value="TWO-COMPONENT RESPONSE REGULATOR"/>
    <property type="match status" value="1"/>
</dbReference>
<feature type="domain" description="HTH luxR-type" evidence="4">
    <location>
        <begin position="154"/>
        <end position="219"/>
    </location>
</feature>
<dbReference type="PROSITE" id="PS50110">
    <property type="entry name" value="RESPONSE_REGULATORY"/>
    <property type="match status" value="1"/>
</dbReference>
<evidence type="ECO:0000313" key="6">
    <source>
        <dbReference type="EMBL" id="HJG90260.1"/>
    </source>
</evidence>
<evidence type="ECO:0000256" key="3">
    <source>
        <dbReference type="PROSITE-ProRule" id="PRU00169"/>
    </source>
</evidence>
<dbReference type="InterPro" id="IPR000792">
    <property type="entry name" value="Tscrpt_reg_LuxR_C"/>
</dbReference>
<accession>A0A921SVQ3</accession>
<dbReference type="SMART" id="SM00448">
    <property type="entry name" value="REC"/>
    <property type="match status" value="1"/>
</dbReference>
<keyword evidence="1 3" id="KW-0597">Phosphoprotein</keyword>
<evidence type="ECO:0000256" key="1">
    <source>
        <dbReference type="ARBA" id="ARBA00022553"/>
    </source>
</evidence>
<protein>
    <submittedName>
        <fullName evidence="6">Response regulator transcription factor</fullName>
    </submittedName>
</protein>
<feature type="domain" description="Response regulatory" evidence="5">
    <location>
        <begin position="9"/>
        <end position="125"/>
    </location>
</feature>
<dbReference type="SUPFAM" id="SSF52172">
    <property type="entry name" value="CheY-like"/>
    <property type="match status" value="1"/>
</dbReference>
<evidence type="ECO:0000259" key="4">
    <source>
        <dbReference type="PROSITE" id="PS50043"/>
    </source>
</evidence>
<comment type="caution">
    <text evidence="6">The sequence shown here is derived from an EMBL/GenBank/DDBJ whole genome shotgun (WGS) entry which is preliminary data.</text>
</comment>
<dbReference type="EMBL" id="DYUE01000028">
    <property type="protein sequence ID" value="HJG90260.1"/>
    <property type="molecule type" value="Genomic_DNA"/>
</dbReference>
<evidence type="ECO:0000313" key="7">
    <source>
        <dbReference type="Proteomes" id="UP000742460"/>
    </source>
</evidence>
<dbReference type="Pfam" id="PF00072">
    <property type="entry name" value="Response_reg"/>
    <property type="match status" value="1"/>
</dbReference>
<evidence type="ECO:0000256" key="2">
    <source>
        <dbReference type="ARBA" id="ARBA00023125"/>
    </source>
</evidence>
<reference evidence="6" key="1">
    <citation type="journal article" date="2021" name="PeerJ">
        <title>Extensive microbial diversity within the chicken gut microbiome revealed by metagenomics and culture.</title>
        <authorList>
            <person name="Gilroy R."/>
            <person name="Ravi A."/>
            <person name="Getino M."/>
            <person name="Pursley I."/>
            <person name="Horton D.L."/>
            <person name="Alikhan N.F."/>
            <person name="Baker D."/>
            <person name="Gharbi K."/>
            <person name="Hall N."/>
            <person name="Watson M."/>
            <person name="Adriaenssens E.M."/>
            <person name="Foster-Nyarko E."/>
            <person name="Jarju S."/>
            <person name="Secka A."/>
            <person name="Antonio M."/>
            <person name="Oren A."/>
            <person name="Chaudhuri R.R."/>
            <person name="La Ragione R."/>
            <person name="Hildebrand F."/>
            <person name="Pallen M.J."/>
        </authorList>
    </citation>
    <scope>NUCLEOTIDE SEQUENCE</scope>
    <source>
        <strain evidence="6">ChiGjej5B5-22894</strain>
    </source>
</reference>
<dbReference type="PANTHER" id="PTHR43214">
    <property type="entry name" value="TWO-COMPONENT RESPONSE REGULATOR"/>
    <property type="match status" value="1"/>
</dbReference>
<dbReference type="InterPro" id="IPR001789">
    <property type="entry name" value="Sig_transdc_resp-reg_receiver"/>
</dbReference>
<dbReference type="InterPro" id="IPR016032">
    <property type="entry name" value="Sig_transdc_resp-reg_C-effctor"/>
</dbReference>
<keyword evidence="2" id="KW-0238">DNA-binding</keyword>
<dbReference type="CDD" id="cd06170">
    <property type="entry name" value="LuxR_C_like"/>
    <property type="match status" value="1"/>
</dbReference>
<dbReference type="GO" id="GO:0000160">
    <property type="term" value="P:phosphorelay signal transduction system"/>
    <property type="evidence" value="ECO:0007669"/>
    <property type="project" value="InterPro"/>
</dbReference>
<dbReference type="PROSITE" id="PS50043">
    <property type="entry name" value="HTH_LUXR_2"/>
    <property type="match status" value="1"/>
</dbReference>
<dbReference type="SUPFAM" id="SSF46894">
    <property type="entry name" value="C-terminal effector domain of the bipartite response regulators"/>
    <property type="match status" value="1"/>
</dbReference>
<proteinExistence type="predicted"/>
<evidence type="ECO:0000259" key="5">
    <source>
        <dbReference type="PROSITE" id="PS50110"/>
    </source>
</evidence>
<dbReference type="GO" id="GO:0003677">
    <property type="term" value="F:DNA binding"/>
    <property type="evidence" value="ECO:0007669"/>
    <property type="project" value="UniProtKB-KW"/>
</dbReference>